<feature type="domain" description="Helicase C-terminal" evidence="12">
    <location>
        <begin position="204"/>
        <end position="360"/>
    </location>
</feature>
<evidence type="ECO:0000256" key="5">
    <source>
        <dbReference type="ARBA" id="ARBA00022884"/>
    </source>
</evidence>
<dbReference type="CDD" id="cd18787">
    <property type="entry name" value="SF2_C_DEAD"/>
    <property type="match status" value="1"/>
</dbReference>
<evidence type="ECO:0000256" key="6">
    <source>
        <dbReference type="ARBA" id="ARBA00038002"/>
    </source>
</evidence>
<name>A0AAW1S8X6_9CHLO</name>
<keyword evidence="3 8" id="KW-0347">Helicase</keyword>
<evidence type="ECO:0000256" key="4">
    <source>
        <dbReference type="ARBA" id="ARBA00022840"/>
    </source>
</evidence>
<evidence type="ECO:0000256" key="9">
    <source>
        <dbReference type="RuleBase" id="RU365068"/>
    </source>
</evidence>
<dbReference type="GO" id="GO:0003724">
    <property type="term" value="F:RNA helicase activity"/>
    <property type="evidence" value="ECO:0007669"/>
    <property type="project" value="UniProtKB-EC"/>
</dbReference>
<feature type="region of interest" description="Disordered" evidence="10">
    <location>
        <begin position="455"/>
        <end position="511"/>
    </location>
</feature>
<feature type="domain" description="Helicase ATP-binding" evidence="11">
    <location>
        <begin position="37"/>
        <end position="216"/>
    </location>
</feature>
<comment type="caution">
    <text evidence="13">The sequence shown here is derived from an EMBL/GenBank/DDBJ whole genome shotgun (WGS) entry which is preliminary data.</text>
</comment>
<keyword evidence="4 8" id="KW-0067">ATP-binding</keyword>
<dbReference type="GO" id="GO:0003723">
    <property type="term" value="F:RNA binding"/>
    <property type="evidence" value="ECO:0007669"/>
    <property type="project" value="UniProtKB-UniRule"/>
</dbReference>
<keyword evidence="14" id="KW-1185">Reference proteome</keyword>
<dbReference type="GO" id="GO:0005524">
    <property type="term" value="F:ATP binding"/>
    <property type="evidence" value="ECO:0007669"/>
    <property type="project" value="UniProtKB-UniRule"/>
</dbReference>
<feature type="compositionally biased region" description="Low complexity" evidence="10">
    <location>
        <begin position="455"/>
        <end position="467"/>
    </location>
</feature>
<evidence type="ECO:0000256" key="7">
    <source>
        <dbReference type="ARBA" id="ARBA00047984"/>
    </source>
</evidence>
<dbReference type="PANTHER" id="PTHR24031">
    <property type="entry name" value="RNA HELICASE"/>
    <property type="match status" value="1"/>
</dbReference>
<dbReference type="SMART" id="SM00490">
    <property type="entry name" value="HELICc"/>
    <property type="match status" value="1"/>
</dbReference>
<keyword evidence="2 8" id="KW-0378">Hydrolase</keyword>
<comment type="domain">
    <text evidence="9">The Q motif is unique to and characteristic of the DEAD box family of RNA helicases and controls ATP binding and hydrolysis.</text>
</comment>
<dbReference type="InterPro" id="IPR011545">
    <property type="entry name" value="DEAD/DEAH_box_helicase_dom"/>
</dbReference>
<dbReference type="PROSITE" id="PS51192">
    <property type="entry name" value="HELICASE_ATP_BIND_1"/>
    <property type="match status" value="1"/>
</dbReference>
<dbReference type="Pfam" id="PF00270">
    <property type="entry name" value="DEAD"/>
    <property type="match status" value="1"/>
</dbReference>
<dbReference type="Pfam" id="PF13959">
    <property type="entry name" value="CTE_SPB4"/>
    <property type="match status" value="1"/>
</dbReference>
<comment type="catalytic activity">
    <reaction evidence="7 9">
        <text>ATP + H2O = ADP + phosphate + H(+)</text>
        <dbReference type="Rhea" id="RHEA:13065"/>
        <dbReference type="ChEBI" id="CHEBI:15377"/>
        <dbReference type="ChEBI" id="CHEBI:15378"/>
        <dbReference type="ChEBI" id="CHEBI:30616"/>
        <dbReference type="ChEBI" id="CHEBI:43474"/>
        <dbReference type="ChEBI" id="CHEBI:456216"/>
        <dbReference type="EC" id="3.6.4.13"/>
    </reaction>
</comment>
<dbReference type="EC" id="3.6.4.13" evidence="9"/>
<dbReference type="InterPro" id="IPR014001">
    <property type="entry name" value="Helicase_ATP-bd"/>
</dbReference>
<evidence type="ECO:0000256" key="10">
    <source>
        <dbReference type="SAM" id="MobiDB-lite"/>
    </source>
</evidence>
<reference evidence="13 14" key="1">
    <citation type="journal article" date="2024" name="Nat. Commun.">
        <title>Phylogenomics reveals the evolutionary origins of lichenization in chlorophyte algae.</title>
        <authorList>
            <person name="Puginier C."/>
            <person name="Libourel C."/>
            <person name="Otte J."/>
            <person name="Skaloud P."/>
            <person name="Haon M."/>
            <person name="Grisel S."/>
            <person name="Petersen M."/>
            <person name="Berrin J.G."/>
            <person name="Delaux P.M."/>
            <person name="Dal Grande F."/>
            <person name="Keller J."/>
        </authorList>
    </citation>
    <scope>NUCLEOTIDE SEQUENCE [LARGE SCALE GENOMIC DNA]</scope>
    <source>
        <strain evidence="13 14">SAG 245.80</strain>
    </source>
</reference>
<dbReference type="GO" id="GO:0016787">
    <property type="term" value="F:hydrolase activity"/>
    <property type="evidence" value="ECO:0007669"/>
    <property type="project" value="UniProtKB-KW"/>
</dbReference>
<keyword evidence="1 8" id="KW-0547">Nucleotide-binding</keyword>
<feature type="compositionally biased region" description="Basic and acidic residues" evidence="10">
    <location>
        <begin position="493"/>
        <end position="509"/>
    </location>
</feature>
<dbReference type="InterPro" id="IPR027417">
    <property type="entry name" value="P-loop_NTPase"/>
</dbReference>
<evidence type="ECO:0000256" key="1">
    <source>
        <dbReference type="ARBA" id="ARBA00022741"/>
    </source>
</evidence>
<evidence type="ECO:0000259" key="11">
    <source>
        <dbReference type="PROSITE" id="PS51192"/>
    </source>
</evidence>
<evidence type="ECO:0000313" key="13">
    <source>
        <dbReference type="EMBL" id="KAK9842057.1"/>
    </source>
</evidence>
<protein>
    <recommendedName>
        <fullName evidence="9">ATP-dependent RNA helicase</fullName>
        <ecNumber evidence="9">3.6.4.13</ecNumber>
    </recommendedName>
</protein>
<evidence type="ECO:0000256" key="3">
    <source>
        <dbReference type="ARBA" id="ARBA00022806"/>
    </source>
</evidence>
<gene>
    <name evidence="13" type="ORF">WJX81_006505</name>
</gene>
<proteinExistence type="inferred from homology"/>
<dbReference type="InterPro" id="IPR025313">
    <property type="entry name" value="SPB4-like_CTE"/>
</dbReference>
<dbReference type="SUPFAM" id="SSF52540">
    <property type="entry name" value="P-loop containing nucleoside triphosphate hydrolases"/>
    <property type="match status" value="2"/>
</dbReference>
<evidence type="ECO:0000259" key="12">
    <source>
        <dbReference type="PROSITE" id="PS51194"/>
    </source>
</evidence>
<dbReference type="FunFam" id="3.40.50.300:FF:000877">
    <property type="entry name" value="RNA helicase"/>
    <property type="match status" value="1"/>
</dbReference>
<sequence length="569" mass="61955">MAGTKRFKDMPEVSPQTLEVLASLGFESATPVQEATIPLFAGNKDVAVDAQTGSGKTLAFVIPVVEKLRRLDEPLKKHQVGAIIVSPTRELARQIFGVALPFVRSVPGLQAMLLVGGTDPLADVAAFAEAGAHVLVGTPGRLADLVQRAAPRLDLRRLEVLVLDEADRLLDMGFRTHLDAVMQRLPKQRRTGLFSATQTEAVEALARAGLRNPEHKRDKVIVYCLTCACVDLYAAALPRLPAAAGLRLAALHGRMKQAAREAVLAMFAAQEGGALLCTDVAARGLDVPDVGWVVQLDAPQDPDAFVHRVGRTARMGRAGAALALLLPAEGTYVEFLRLRKVPMEEEVLAEGAPETAADLRALGEADRDIMEKATRAFVSYVRGYKEHQCRYIFRAKDLDLGRLANALGLLRLPRMPELRGAVGTASFVPSAVDPTSVKFRDRAREKLRQRRLAQRVAEAAAAAPQANLDRKPGQAGAAERRTSGVSTSAPTQKQERRLPAAKRRQAEARQDEDDFAAEYTLLRKLKRGRLSEHEFDVAVGLIETEEAADARGKVARKDMNWRKGRGVFK</sequence>
<dbReference type="PROSITE" id="PS51194">
    <property type="entry name" value="HELICASE_CTER"/>
    <property type="match status" value="1"/>
</dbReference>
<dbReference type="Proteomes" id="UP001445335">
    <property type="component" value="Unassembled WGS sequence"/>
</dbReference>
<dbReference type="SMART" id="SM00487">
    <property type="entry name" value="DEXDc"/>
    <property type="match status" value="1"/>
</dbReference>
<dbReference type="Pfam" id="PF00271">
    <property type="entry name" value="Helicase_C"/>
    <property type="match status" value="1"/>
</dbReference>
<dbReference type="SMART" id="SM01178">
    <property type="entry name" value="DUF4217"/>
    <property type="match status" value="1"/>
</dbReference>
<organism evidence="13 14">
    <name type="scientific">Elliptochloris bilobata</name>
    <dbReference type="NCBI Taxonomy" id="381761"/>
    <lineage>
        <taxon>Eukaryota</taxon>
        <taxon>Viridiplantae</taxon>
        <taxon>Chlorophyta</taxon>
        <taxon>core chlorophytes</taxon>
        <taxon>Trebouxiophyceae</taxon>
        <taxon>Trebouxiophyceae incertae sedis</taxon>
        <taxon>Elliptochloris clade</taxon>
        <taxon>Elliptochloris</taxon>
    </lineage>
</organism>
<dbReference type="CDD" id="cd17960">
    <property type="entry name" value="DEADc_DDX55"/>
    <property type="match status" value="1"/>
</dbReference>
<comment type="function">
    <text evidence="9">RNA helicase.</text>
</comment>
<evidence type="ECO:0000256" key="2">
    <source>
        <dbReference type="ARBA" id="ARBA00022801"/>
    </source>
</evidence>
<dbReference type="InterPro" id="IPR000629">
    <property type="entry name" value="RNA-helicase_DEAD-box_CS"/>
</dbReference>
<evidence type="ECO:0000313" key="14">
    <source>
        <dbReference type="Proteomes" id="UP001445335"/>
    </source>
</evidence>
<comment type="similarity">
    <text evidence="6">Belongs to the DEAD box helicase family. DDX55/SPB4 subfamily.</text>
</comment>
<dbReference type="InterPro" id="IPR001650">
    <property type="entry name" value="Helicase_C-like"/>
</dbReference>
<accession>A0AAW1S8X6</accession>
<dbReference type="EMBL" id="JALJOU010000009">
    <property type="protein sequence ID" value="KAK9842057.1"/>
    <property type="molecule type" value="Genomic_DNA"/>
</dbReference>
<dbReference type="Gene3D" id="3.40.50.300">
    <property type="entry name" value="P-loop containing nucleotide triphosphate hydrolases"/>
    <property type="match status" value="2"/>
</dbReference>
<feature type="compositionally biased region" description="Basic and acidic residues" evidence="10">
    <location>
        <begin position="468"/>
        <end position="482"/>
    </location>
</feature>
<evidence type="ECO:0000256" key="8">
    <source>
        <dbReference type="RuleBase" id="RU000492"/>
    </source>
</evidence>
<dbReference type="PROSITE" id="PS00039">
    <property type="entry name" value="DEAD_ATP_HELICASE"/>
    <property type="match status" value="1"/>
</dbReference>
<feature type="compositionally biased region" description="Polar residues" evidence="10">
    <location>
        <begin position="483"/>
        <end position="492"/>
    </location>
</feature>
<keyword evidence="5 9" id="KW-0694">RNA-binding</keyword>
<dbReference type="AlphaFoldDB" id="A0AAW1S8X6"/>